<comment type="caution">
    <text evidence="2">The sequence shown here is derived from an EMBL/GenBank/DDBJ whole genome shotgun (WGS) entry which is preliminary data.</text>
</comment>
<sequence length="150" mass="16727">MLPLRLAIFAAVFGIALSGLFWLLGNLSEPELLRSKQAVVVKGCDSTESEDAARICPQLFCQKYLLDSRAVELKYRFTVTVDRHSESEHLIGGTARPFVVKDPAPELTFACLLQEMEVLDGRVITPEELRSLASDPDRWPSLIESVHPTM</sequence>
<evidence type="ECO:0000313" key="3">
    <source>
        <dbReference type="Proteomes" id="UP000661077"/>
    </source>
</evidence>
<evidence type="ECO:0000256" key="1">
    <source>
        <dbReference type="SAM" id="Phobius"/>
    </source>
</evidence>
<proteinExistence type="predicted"/>
<dbReference type="Proteomes" id="UP000661077">
    <property type="component" value="Unassembled WGS sequence"/>
</dbReference>
<reference evidence="2 3" key="1">
    <citation type="journal article" date="2021" name="Int. J. Syst. Evol. Microbiol.">
        <title>Steroidobacter gossypii sp. nov., isolated from soil of cotton cropping field.</title>
        <authorList>
            <person name="Huang R."/>
            <person name="Yang S."/>
            <person name="Zhen C."/>
            <person name="Liu W."/>
        </authorList>
    </citation>
    <scope>NUCLEOTIDE SEQUENCE [LARGE SCALE GENOMIC DNA]</scope>
    <source>
        <strain evidence="2 3">S1-65</strain>
    </source>
</reference>
<accession>A0ABS1WQU8</accession>
<name>A0ABS1WQU8_9GAMM</name>
<keyword evidence="1" id="KW-1133">Transmembrane helix</keyword>
<organism evidence="2 3">
    <name type="scientific">Steroidobacter gossypii</name>
    <dbReference type="NCBI Taxonomy" id="2805490"/>
    <lineage>
        <taxon>Bacteria</taxon>
        <taxon>Pseudomonadati</taxon>
        <taxon>Pseudomonadota</taxon>
        <taxon>Gammaproteobacteria</taxon>
        <taxon>Steroidobacterales</taxon>
        <taxon>Steroidobacteraceae</taxon>
        <taxon>Steroidobacter</taxon>
    </lineage>
</organism>
<dbReference type="RefSeq" id="WP_203165320.1">
    <property type="nucleotide sequence ID" value="NZ_JAEVLS010000001.1"/>
</dbReference>
<gene>
    <name evidence="2" type="ORF">JM946_01230</name>
</gene>
<feature type="transmembrane region" description="Helical" evidence="1">
    <location>
        <begin position="6"/>
        <end position="27"/>
    </location>
</feature>
<protein>
    <submittedName>
        <fullName evidence="2">Uncharacterized protein</fullName>
    </submittedName>
</protein>
<dbReference type="EMBL" id="JAEVLS010000001">
    <property type="protein sequence ID" value="MBM0103341.1"/>
    <property type="molecule type" value="Genomic_DNA"/>
</dbReference>
<keyword evidence="1" id="KW-0812">Transmembrane</keyword>
<evidence type="ECO:0000313" key="2">
    <source>
        <dbReference type="EMBL" id="MBM0103341.1"/>
    </source>
</evidence>
<keyword evidence="3" id="KW-1185">Reference proteome</keyword>
<keyword evidence="1" id="KW-0472">Membrane</keyword>